<feature type="region of interest" description="Disordered" evidence="1">
    <location>
        <begin position="49"/>
        <end position="69"/>
    </location>
</feature>
<dbReference type="Pfam" id="PF02589">
    <property type="entry name" value="LUD_dom"/>
    <property type="match status" value="1"/>
</dbReference>
<comment type="caution">
    <text evidence="3">The sequence shown here is derived from an EMBL/GenBank/DDBJ whole genome shotgun (WGS) entry which is preliminary data.</text>
</comment>
<dbReference type="AlphaFoldDB" id="A0A6L2R690"/>
<sequence length="212" mass="22655">MSKADSKHELVENFTAKAVAANSVVHEAPSIAAALQYVVDVCESKSPAEILADEPDAEQGPPGPNDMPTRVKRIVAAPDLPDNDFAELEKLCEVKGFACIRHGLRKHLAGIDVGVSTAVFGVAPSGTCVVNTDREEVRLAGMISESSVIFLRKSKIYPDLSSIAQLLRERMNEAPATYTTFISGPSRTADIERVAAVGVHGPLEQHVILLEG</sequence>
<gene>
    <name evidence="3" type="primary">lutC</name>
    <name evidence="3" type="ORF">ZNDK_0862</name>
</gene>
<dbReference type="PANTHER" id="PTHR43682:SF1">
    <property type="entry name" value="LACTATE UTILIZATION PROTEIN C"/>
    <property type="match status" value="1"/>
</dbReference>
<evidence type="ECO:0000256" key="1">
    <source>
        <dbReference type="SAM" id="MobiDB-lite"/>
    </source>
</evidence>
<dbReference type="EMBL" id="BLLL01000009">
    <property type="protein sequence ID" value="GFH63091.1"/>
    <property type="molecule type" value="Genomic_DNA"/>
</dbReference>
<organism evidence="3 4">
    <name type="scientific">Candidatus Desulfovibrio kirbyi</name>
    <dbReference type="NCBI Taxonomy" id="2696086"/>
    <lineage>
        <taxon>Bacteria</taxon>
        <taxon>Pseudomonadati</taxon>
        <taxon>Thermodesulfobacteriota</taxon>
        <taxon>Desulfovibrionia</taxon>
        <taxon>Desulfovibrionales</taxon>
        <taxon>Desulfovibrionaceae</taxon>
        <taxon>Desulfovibrio</taxon>
    </lineage>
</organism>
<evidence type="ECO:0000259" key="2">
    <source>
        <dbReference type="Pfam" id="PF02589"/>
    </source>
</evidence>
<dbReference type="InterPro" id="IPR024185">
    <property type="entry name" value="FTHF_cligase-like_sf"/>
</dbReference>
<dbReference type="InterPro" id="IPR037171">
    <property type="entry name" value="NagB/RpiA_transferase-like"/>
</dbReference>
<evidence type="ECO:0000313" key="3">
    <source>
        <dbReference type="EMBL" id="GFH63091.1"/>
    </source>
</evidence>
<protein>
    <submittedName>
        <fullName evidence="3">Putative lactate utilization protein C</fullName>
    </submittedName>
</protein>
<dbReference type="PANTHER" id="PTHR43682">
    <property type="entry name" value="LACTATE UTILIZATION PROTEIN C"/>
    <property type="match status" value="1"/>
</dbReference>
<name>A0A6L2R690_9BACT</name>
<proteinExistence type="predicted"/>
<evidence type="ECO:0000313" key="4">
    <source>
        <dbReference type="Proteomes" id="UP000505077"/>
    </source>
</evidence>
<dbReference type="SUPFAM" id="SSF100950">
    <property type="entry name" value="NagB/RpiA/CoA transferase-like"/>
    <property type="match status" value="1"/>
</dbReference>
<dbReference type="Proteomes" id="UP000505077">
    <property type="component" value="Unassembled WGS sequence"/>
</dbReference>
<accession>A0A6L2R690</accession>
<feature type="domain" description="LUD" evidence="2">
    <location>
        <begin position="12"/>
        <end position="210"/>
    </location>
</feature>
<dbReference type="Gene3D" id="3.40.50.10420">
    <property type="entry name" value="NagB/RpiA/CoA transferase-like"/>
    <property type="match status" value="1"/>
</dbReference>
<dbReference type="InterPro" id="IPR003741">
    <property type="entry name" value="LUD_dom"/>
</dbReference>
<reference evidence="3 4" key="1">
    <citation type="journal article" date="2020" name="ISME J.">
        <title>Parallel Reductive Genome Evolution in Desulfovibrio Ectosymbionts Independently Acquired by Trichonympha Protists in the Termite Gut.</title>
        <authorList>
            <person name="Takeuchi M."/>
            <person name="Kuwahara H."/>
            <person name="Murakami T."/>
            <person name="Takahashi K."/>
            <person name="Kajitani R."/>
            <person name="Toyoda A."/>
            <person name="Itoh T."/>
            <person name="Ohkuma M."/>
            <person name="Hongoh Y."/>
        </authorList>
    </citation>
    <scope>NUCLEOTIDE SEQUENCE [LARGE SCALE GENOMIC DNA]</scope>
    <source>
        <strain evidence="3">ZnDsv-02</strain>
    </source>
</reference>